<dbReference type="RefSeq" id="WP_189670574.1">
    <property type="nucleotide sequence ID" value="NZ_BNAS01000005.1"/>
</dbReference>
<gene>
    <name evidence="2" type="ORF">GCM10017772_35250</name>
</gene>
<accession>A0A919KXJ0</accession>
<comment type="caution">
    <text evidence="2">The sequence shown here is derived from an EMBL/GenBank/DDBJ whole genome shotgun (WGS) entry which is preliminary data.</text>
</comment>
<dbReference type="InterPro" id="IPR007345">
    <property type="entry name" value="Polysacch_pyruvyl_Trfase"/>
</dbReference>
<sequence length="348" mass="38066">MTEALHRPKSLHEIRLATLEVLAEIIGTGRDVALLQAPNQRNVGDTLIWLGERKYFTALGLRLRHVSDLGGYDADAVRASLPEGGVVLIHGGGNFGDLWYGHQLHRERVTRDLPDLPIVQLPQSVYFASQAKAEQANTELGAHPDFTLLVRDDGSWARAAQQLPGVATRYCWDMALGWQPPQHRPARTARRPLLLARADKEAASGLGSVGLGAELGALADRADWKNSGPDAVAWHLLRVLPRLAHRVPALRRPAFQPLMRACIIAINAINVRGGVRLLRDRPLAVVDRLHAHILAGLLEVPHVALDNSYGKISAVYSEYTHVLGTARFASDLDDALNQARTLTAEEPA</sequence>
<reference evidence="2" key="2">
    <citation type="submission" date="2020-09" db="EMBL/GenBank/DDBJ databases">
        <authorList>
            <person name="Sun Q."/>
            <person name="Zhou Y."/>
        </authorList>
    </citation>
    <scope>NUCLEOTIDE SEQUENCE</scope>
    <source>
        <strain evidence="2">CGMCC 4.7398</strain>
    </source>
</reference>
<feature type="domain" description="Polysaccharide pyruvyl transferase" evidence="1">
    <location>
        <begin position="42"/>
        <end position="309"/>
    </location>
</feature>
<dbReference type="AlphaFoldDB" id="A0A919KXJ0"/>
<dbReference type="Proteomes" id="UP000627369">
    <property type="component" value="Unassembled WGS sequence"/>
</dbReference>
<dbReference type="EMBL" id="BNAS01000005">
    <property type="protein sequence ID" value="GHH76482.1"/>
    <property type="molecule type" value="Genomic_DNA"/>
</dbReference>
<evidence type="ECO:0000259" key="1">
    <source>
        <dbReference type="Pfam" id="PF04230"/>
    </source>
</evidence>
<proteinExistence type="predicted"/>
<reference evidence="2" key="1">
    <citation type="journal article" date="2014" name="Int. J. Syst. Evol. Microbiol.">
        <title>Complete genome sequence of Corynebacterium casei LMG S-19264T (=DSM 44701T), isolated from a smear-ripened cheese.</title>
        <authorList>
            <consortium name="US DOE Joint Genome Institute (JGI-PGF)"/>
            <person name="Walter F."/>
            <person name="Albersmeier A."/>
            <person name="Kalinowski J."/>
            <person name="Ruckert C."/>
        </authorList>
    </citation>
    <scope>NUCLEOTIDE SEQUENCE</scope>
    <source>
        <strain evidence="2">CGMCC 4.7398</strain>
    </source>
</reference>
<protein>
    <submittedName>
        <fullName evidence="2">Exopolysaccharide biosynthesis protein</fullName>
    </submittedName>
</protein>
<keyword evidence="3" id="KW-1185">Reference proteome</keyword>
<name>A0A919KXJ0_9MICO</name>
<evidence type="ECO:0000313" key="3">
    <source>
        <dbReference type="Proteomes" id="UP000627369"/>
    </source>
</evidence>
<organism evidence="2 3">
    <name type="scientific">Promicromonospora soli</name>
    <dbReference type="NCBI Taxonomy" id="2035533"/>
    <lineage>
        <taxon>Bacteria</taxon>
        <taxon>Bacillati</taxon>
        <taxon>Actinomycetota</taxon>
        <taxon>Actinomycetes</taxon>
        <taxon>Micrococcales</taxon>
        <taxon>Promicromonosporaceae</taxon>
        <taxon>Promicromonospora</taxon>
    </lineage>
</organism>
<dbReference type="Pfam" id="PF04230">
    <property type="entry name" value="PS_pyruv_trans"/>
    <property type="match status" value="1"/>
</dbReference>
<evidence type="ECO:0000313" key="2">
    <source>
        <dbReference type="EMBL" id="GHH76482.1"/>
    </source>
</evidence>